<dbReference type="AlphaFoldDB" id="A0A8J6JAN3"/>
<dbReference type="EMBL" id="JACOPO010000009">
    <property type="protein sequence ID" value="MBC5723477.1"/>
    <property type="molecule type" value="Genomic_DNA"/>
</dbReference>
<evidence type="ECO:0000313" key="1">
    <source>
        <dbReference type="EMBL" id="MBC5723477.1"/>
    </source>
</evidence>
<keyword evidence="1" id="KW-0167">Capsid protein</keyword>
<proteinExistence type="predicted"/>
<name>A0A8J6JAN3_9FIRM</name>
<protein>
    <submittedName>
        <fullName evidence="1">Spore coat protein</fullName>
    </submittedName>
</protein>
<sequence>MNDQERITDFLNSEKKMSLNYGIFASECVSVPLRDEFLKLINQSHQTQTQLFTTAQSKGWYSPEQAPQDKISQAYTKYSNQQPTV</sequence>
<evidence type="ECO:0000313" key="2">
    <source>
        <dbReference type="Proteomes" id="UP000628736"/>
    </source>
</evidence>
<dbReference type="InterPro" id="IPR012851">
    <property type="entry name" value="Spore_coat_CotF-like"/>
</dbReference>
<reference evidence="1" key="1">
    <citation type="submission" date="2020-08" db="EMBL/GenBank/DDBJ databases">
        <title>Genome public.</title>
        <authorList>
            <person name="Liu C."/>
            <person name="Sun Q."/>
        </authorList>
    </citation>
    <scope>NUCLEOTIDE SEQUENCE</scope>
    <source>
        <strain evidence="1">NSJ-23</strain>
    </source>
</reference>
<dbReference type="Proteomes" id="UP000628736">
    <property type="component" value="Unassembled WGS sequence"/>
</dbReference>
<keyword evidence="1" id="KW-0946">Virion</keyword>
<organism evidence="1 2">
    <name type="scientific">Flintibacter hominis</name>
    <dbReference type="NCBI Taxonomy" id="2763048"/>
    <lineage>
        <taxon>Bacteria</taxon>
        <taxon>Bacillati</taxon>
        <taxon>Bacillota</taxon>
        <taxon>Clostridia</taxon>
        <taxon>Eubacteriales</taxon>
        <taxon>Flintibacter</taxon>
    </lineage>
</organism>
<dbReference type="RefSeq" id="WP_147571971.1">
    <property type="nucleotide sequence ID" value="NZ_JACOPO010000009.1"/>
</dbReference>
<comment type="caution">
    <text evidence="1">The sequence shown here is derived from an EMBL/GenBank/DDBJ whole genome shotgun (WGS) entry which is preliminary data.</text>
</comment>
<dbReference type="Pfam" id="PF07875">
    <property type="entry name" value="Coat_F"/>
    <property type="match status" value="1"/>
</dbReference>
<accession>A0A8J6JAN3</accession>
<keyword evidence="2" id="KW-1185">Reference proteome</keyword>
<gene>
    <name evidence="1" type="ORF">H8S11_11725</name>
</gene>